<dbReference type="PANTHER" id="PTHR47470">
    <property type="entry name" value="CHOLESTEROL OXIDASE"/>
    <property type="match status" value="1"/>
</dbReference>
<feature type="domain" description="Glucose-methanol-choline oxidoreductase C-terminal" evidence="17">
    <location>
        <begin position="490"/>
        <end position="544"/>
    </location>
</feature>
<feature type="region of interest" description="Disordered" evidence="16">
    <location>
        <begin position="261"/>
        <end position="280"/>
    </location>
</feature>
<evidence type="ECO:0000256" key="16">
    <source>
        <dbReference type="SAM" id="MobiDB-lite"/>
    </source>
</evidence>
<evidence type="ECO:0000256" key="2">
    <source>
        <dbReference type="ARBA" id="ARBA00010790"/>
    </source>
</evidence>
<evidence type="ECO:0000256" key="8">
    <source>
        <dbReference type="ARBA" id="ARBA00023166"/>
    </source>
</evidence>
<comment type="cofactor">
    <cofactor evidence="1">
        <name>FAD</name>
        <dbReference type="ChEBI" id="CHEBI:57692"/>
    </cofactor>
</comment>
<keyword evidence="6" id="KW-0560">Oxidoreductase</keyword>
<dbReference type="PANTHER" id="PTHR47470:SF1">
    <property type="entry name" value="FAD-DEPENDENT OXIDOREDUCTASE 2 FAD BINDING DOMAIN-CONTAINING PROTEIN"/>
    <property type="match status" value="1"/>
</dbReference>
<dbReference type="EMBL" id="BJVJ01000031">
    <property type="protein sequence ID" value="GEL24321.1"/>
    <property type="molecule type" value="Genomic_DNA"/>
</dbReference>
<keyword evidence="9" id="KW-0753">Steroid metabolism</keyword>
<keyword evidence="3" id="KW-0153">Cholesterol metabolism</keyword>
<name>A0A511DHQ4_9PSEU</name>
<evidence type="ECO:0000256" key="15">
    <source>
        <dbReference type="ARBA" id="ARBA00049778"/>
    </source>
</evidence>
<protein>
    <recommendedName>
        <fullName evidence="14">Cholesterol oxidase</fullName>
        <ecNumber evidence="13">1.1.3.6</ecNumber>
        <ecNumber evidence="11">5.3.3.1</ecNumber>
    </recommendedName>
    <alternativeName>
        <fullName evidence="15">Cholesterol isomerase</fullName>
    </alternativeName>
</protein>
<keyword evidence="19" id="KW-1185">Reference proteome</keyword>
<dbReference type="EC" id="5.3.3.1" evidence="11"/>
<evidence type="ECO:0000313" key="18">
    <source>
        <dbReference type="EMBL" id="GEL24321.1"/>
    </source>
</evidence>
<evidence type="ECO:0000256" key="4">
    <source>
        <dbReference type="ARBA" id="ARBA00022630"/>
    </source>
</evidence>
<dbReference type="EC" id="1.1.3.6" evidence="13"/>
<comment type="pathway">
    <text evidence="12">Steroid metabolism; cholesterol degradation.</text>
</comment>
<dbReference type="InterPro" id="IPR007867">
    <property type="entry name" value="GMC_OxRtase_C"/>
</dbReference>
<reference evidence="18 19" key="1">
    <citation type="submission" date="2019-07" db="EMBL/GenBank/DDBJ databases">
        <title>Whole genome shotgun sequence of Pseudonocardia sulfidoxydans NBRC 16205.</title>
        <authorList>
            <person name="Hosoyama A."/>
            <person name="Uohara A."/>
            <person name="Ohji S."/>
            <person name="Ichikawa N."/>
        </authorList>
    </citation>
    <scope>NUCLEOTIDE SEQUENCE [LARGE SCALE GENOMIC DNA]</scope>
    <source>
        <strain evidence="18 19">NBRC 16205</strain>
    </source>
</reference>
<evidence type="ECO:0000256" key="13">
    <source>
        <dbReference type="ARBA" id="ARBA00049723"/>
    </source>
</evidence>
<dbReference type="Pfam" id="PF05199">
    <property type="entry name" value="GMC_oxred_C"/>
    <property type="match status" value="1"/>
</dbReference>
<comment type="similarity">
    <text evidence="2">Belongs to the GMC oxidoreductase family.</text>
</comment>
<evidence type="ECO:0000313" key="19">
    <source>
        <dbReference type="Proteomes" id="UP000321685"/>
    </source>
</evidence>
<dbReference type="InterPro" id="IPR036188">
    <property type="entry name" value="FAD/NAD-bd_sf"/>
</dbReference>
<evidence type="ECO:0000256" key="12">
    <source>
        <dbReference type="ARBA" id="ARBA00049645"/>
    </source>
</evidence>
<dbReference type="SUPFAM" id="SSF51905">
    <property type="entry name" value="FAD/NAD(P)-binding domain"/>
    <property type="match status" value="1"/>
</dbReference>
<evidence type="ECO:0000256" key="11">
    <source>
        <dbReference type="ARBA" id="ARBA00038856"/>
    </source>
</evidence>
<accession>A0A511DHQ4</accession>
<dbReference type="Gene3D" id="3.30.410.10">
    <property type="entry name" value="Cholesterol Oxidase, domain 2"/>
    <property type="match status" value="1"/>
</dbReference>
<keyword evidence="8" id="KW-1207">Sterol metabolism</keyword>
<proteinExistence type="inferred from homology"/>
<organism evidence="18 19">
    <name type="scientific">Pseudonocardia sulfidoxydans NBRC 16205</name>
    <dbReference type="NCBI Taxonomy" id="1223511"/>
    <lineage>
        <taxon>Bacteria</taxon>
        <taxon>Bacillati</taxon>
        <taxon>Actinomycetota</taxon>
        <taxon>Actinomycetes</taxon>
        <taxon>Pseudonocardiales</taxon>
        <taxon>Pseudonocardiaceae</taxon>
        <taxon>Pseudonocardia</taxon>
    </lineage>
</organism>
<sequence length="555" mass="58598">MDEPHDLQGEIRDDYDVVVVGSGFGGAVTACRLAQAHRSVLVLERGAAYPPGAFARTPSEISENFWDPSRGLYGLFDLWSFRSLDAVVASGLGGGSLIYANVTLEMPKEWFDGVSGQWPIGYGDLEEHYPAVAQMLGVRCVPQYLAARMPKSAAFDAAAAGYGRPAVAAPVAVTFAPPGHTPGRPVGTRTDNLHRVQRSTCTSCGKCDFGCNEGAKNTLDLTYLSAAVEAGAHVRTLREVVGIGAVPDGDDETYVVRYRTHTLPGPGEPRRRRPRGVVPPTREVRARTVVMGAGAFGTTRLLLANKVTGLPRLSPALGTRFSGNGDAIGFTTGGTREVDSQRGPVITRILRDDDGGFLIEDGGYPSVLGWVGETYQVGLYGRGALLLVQRLWQRLLHRRRSDIGGGVSRVLGPMGVSRSTAPLLGMGMDPGSGTMRLAGDGTWLDLEWSPRGPGTAEYFATVLQAMRGVATGAGVTFRRGPSGLLSRGVTAHPLGGCPMGRSPADGVVDGDGRAFGHPGLFVADGSVMPTAVGANPSMTIAAFAERCARRILDVR</sequence>
<dbReference type="Pfam" id="PF13450">
    <property type="entry name" value="NAD_binding_8"/>
    <property type="match status" value="1"/>
</dbReference>
<dbReference type="Gene3D" id="3.50.50.60">
    <property type="entry name" value="FAD/NAD(P)-binding domain"/>
    <property type="match status" value="3"/>
</dbReference>
<keyword evidence="10" id="KW-0413">Isomerase</keyword>
<keyword evidence="4" id="KW-0285">Flavoprotein</keyword>
<keyword evidence="7" id="KW-0443">Lipid metabolism</keyword>
<dbReference type="RefSeq" id="WP_222596284.1">
    <property type="nucleotide sequence ID" value="NZ_BJVJ01000031.1"/>
</dbReference>
<gene>
    <name evidence="18" type="ORF">PSU4_32750</name>
</gene>
<dbReference type="Proteomes" id="UP000321685">
    <property type="component" value="Unassembled WGS sequence"/>
</dbReference>
<evidence type="ECO:0000256" key="5">
    <source>
        <dbReference type="ARBA" id="ARBA00022827"/>
    </source>
</evidence>
<dbReference type="GO" id="GO:0008203">
    <property type="term" value="P:cholesterol metabolic process"/>
    <property type="evidence" value="ECO:0007669"/>
    <property type="project" value="UniProtKB-KW"/>
</dbReference>
<dbReference type="InterPro" id="IPR052542">
    <property type="entry name" value="Cholesterol_Oxidase"/>
</dbReference>
<evidence type="ECO:0000256" key="3">
    <source>
        <dbReference type="ARBA" id="ARBA00022548"/>
    </source>
</evidence>
<evidence type="ECO:0000256" key="9">
    <source>
        <dbReference type="ARBA" id="ARBA00023221"/>
    </source>
</evidence>
<keyword evidence="5" id="KW-0274">FAD</keyword>
<dbReference type="GO" id="GO:0004769">
    <property type="term" value="F:steroid Delta-isomerase activity"/>
    <property type="evidence" value="ECO:0007669"/>
    <property type="project" value="UniProtKB-EC"/>
</dbReference>
<evidence type="ECO:0000256" key="10">
    <source>
        <dbReference type="ARBA" id="ARBA00023235"/>
    </source>
</evidence>
<evidence type="ECO:0000256" key="14">
    <source>
        <dbReference type="ARBA" id="ARBA00049744"/>
    </source>
</evidence>
<evidence type="ECO:0000256" key="6">
    <source>
        <dbReference type="ARBA" id="ARBA00023002"/>
    </source>
</evidence>
<comment type="caution">
    <text evidence="18">The sequence shown here is derived from an EMBL/GenBank/DDBJ whole genome shotgun (WGS) entry which is preliminary data.</text>
</comment>
<dbReference type="GO" id="GO:0016995">
    <property type="term" value="F:cholesterol oxidase activity"/>
    <property type="evidence" value="ECO:0007669"/>
    <property type="project" value="UniProtKB-EC"/>
</dbReference>
<evidence type="ECO:0000256" key="1">
    <source>
        <dbReference type="ARBA" id="ARBA00001974"/>
    </source>
</evidence>
<evidence type="ECO:0000259" key="17">
    <source>
        <dbReference type="Pfam" id="PF05199"/>
    </source>
</evidence>
<dbReference type="AlphaFoldDB" id="A0A511DHQ4"/>
<evidence type="ECO:0000256" key="7">
    <source>
        <dbReference type="ARBA" id="ARBA00023098"/>
    </source>
</evidence>